<dbReference type="Gene3D" id="3.40.630.30">
    <property type="match status" value="1"/>
</dbReference>
<dbReference type="Proteomes" id="UP000070352">
    <property type="component" value="Unassembled WGS sequence"/>
</dbReference>
<dbReference type="InterPro" id="IPR016181">
    <property type="entry name" value="Acyl_CoA_acyltransferase"/>
</dbReference>
<dbReference type="PROSITE" id="PS51186">
    <property type="entry name" value="GNAT"/>
    <property type="match status" value="1"/>
</dbReference>
<proteinExistence type="predicted"/>
<evidence type="ECO:0000313" key="2">
    <source>
        <dbReference type="EMBL" id="KXG42805.1"/>
    </source>
</evidence>
<protein>
    <recommendedName>
        <fullName evidence="1">N-acetyltransferase domain-containing protein</fullName>
    </recommendedName>
</protein>
<dbReference type="Pfam" id="PF13508">
    <property type="entry name" value="Acetyltransf_7"/>
    <property type="match status" value="1"/>
</dbReference>
<dbReference type="EMBL" id="LSKU01000001">
    <property type="protein sequence ID" value="KXG42805.1"/>
    <property type="molecule type" value="Genomic_DNA"/>
</dbReference>
<keyword evidence="3" id="KW-1185">Reference proteome</keyword>
<name>A0A135L1G0_9BACI</name>
<dbReference type="SUPFAM" id="SSF55729">
    <property type="entry name" value="Acyl-CoA N-acyltransferases (Nat)"/>
    <property type="match status" value="1"/>
</dbReference>
<dbReference type="OrthoDB" id="2869300at2"/>
<feature type="domain" description="N-acetyltransferase" evidence="1">
    <location>
        <begin position="4"/>
        <end position="147"/>
    </location>
</feature>
<dbReference type="AlphaFoldDB" id="A0A135L1G0"/>
<dbReference type="STRING" id="1413211.U473_01225"/>
<dbReference type="CDD" id="cd04301">
    <property type="entry name" value="NAT_SF"/>
    <property type="match status" value="1"/>
</dbReference>
<reference evidence="2 3" key="1">
    <citation type="submission" date="2016-02" db="EMBL/GenBank/DDBJ databases">
        <title>Draft Genome for Tepidibacillus decaturensis nov. sp. Strain Z9, an Anaerobic, Moderately Thermophilic and Heterotrophic Bacterium from Deep Subsurface of the Illinois Basin, USA.</title>
        <authorList>
            <person name="Dong Y."/>
            <person name="Chang J.Y."/>
            <person name="Sanford R."/>
            <person name="Fouke B.W."/>
        </authorList>
    </citation>
    <scope>NUCLEOTIDE SEQUENCE [LARGE SCALE GENOMIC DNA]</scope>
    <source>
        <strain evidence="2 3">Z9</strain>
    </source>
</reference>
<dbReference type="GO" id="GO:0016747">
    <property type="term" value="F:acyltransferase activity, transferring groups other than amino-acyl groups"/>
    <property type="evidence" value="ECO:0007669"/>
    <property type="project" value="InterPro"/>
</dbReference>
<comment type="caution">
    <text evidence="2">The sequence shown here is derived from an EMBL/GenBank/DDBJ whole genome shotgun (WGS) entry which is preliminary data.</text>
</comment>
<accession>A0A135L1G0</accession>
<evidence type="ECO:0000313" key="3">
    <source>
        <dbReference type="Proteomes" id="UP000070352"/>
    </source>
</evidence>
<dbReference type="InterPro" id="IPR000182">
    <property type="entry name" value="GNAT_dom"/>
</dbReference>
<evidence type="ECO:0000259" key="1">
    <source>
        <dbReference type="PROSITE" id="PS51186"/>
    </source>
</evidence>
<sequence>MRKMKINASVPERFKQPLIRFINKYGDGHITRKAIEWLKKTPFQKLNQSNGDLIHVILEGKKIVGVLAIARFGLDQAIIVVHPEVRNRGVAYQLVTEALEDIDRYYVKVANDNVPSLKLCFAAGMKAFDLTKGPTGKPTFVLGIGNWDASEWAQEQK</sequence>
<gene>
    <name evidence="2" type="ORF">U473_01225</name>
</gene>
<dbReference type="RefSeq" id="WP_082732304.1">
    <property type="nucleotide sequence ID" value="NZ_LSKU01000001.1"/>
</dbReference>
<organism evidence="2 3">
    <name type="scientific">Tepidibacillus decaturensis</name>
    <dbReference type="NCBI Taxonomy" id="1413211"/>
    <lineage>
        <taxon>Bacteria</taxon>
        <taxon>Bacillati</taxon>
        <taxon>Bacillota</taxon>
        <taxon>Bacilli</taxon>
        <taxon>Bacillales</taxon>
        <taxon>Bacillaceae</taxon>
        <taxon>Tepidibacillus</taxon>
    </lineage>
</organism>